<evidence type="ECO:0000256" key="1">
    <source>
        <dbReference type="SAM" id="SignalP"/>
    </source>
</evidence>
<name>A0A3A8QHM9_9BACT</name>
<keyword evidence="1" id="KW-0732">Signal</keyword>
<accession>A0A3A8QHM9</accession>
<dbReference type="EMBL" id="RAWK01000106">
    <property type="protein sequence ID" value="RKH64392.1"/>
    <property type="molecule type" value="Genomic_DNA"/>
</dbReference>
<comment type="caution">
    <text evidence="2">The sequence shown here is derived from an EMBL/GenBank/DDBJ whole genome shotgun (WGS) entry which is preliminary data.</text>
</comment>
<dbReference type="Proteomes" id="UP000267003">
    <property type="component" value="Unassembled WGS sequence"/>
</dbReference>
<evidence type="ECO:0000313" key="3">
    <source>
        <dbReference type="Proteomes" id="UP000267003"/>
    </source>
</evidence>
<dbReference type="OrthoDB" id="5520762at2"/>
<evidence type="ECO:0000313" key="2">
    <source>
        <dbReference type="EMBL" id="RKH64392.1"/>
    </source>
</evidence>
<dbReference type="AlphaFoldDB" id="A0A3A8QHM9"/>
<feature type="chain" id="PRO_5017260862" evidence="1">
    <location>
        <begin position="31"/>
        <end position="112"/>
    </location>
</feature>
<keyword evidence="3" id="KW-1185">Reference proteome</keyword>
<feature type="signal peptide" evidence="1">
    <location>
        <begin position="1"/>
        <end position="30"/>
    </location>
</feature>
<dbReference type="RefSeq" id="WP_120556770.1">
    <property type="nucleotide sequence ID" value="NZ_RAWK01000106.1"/>
</dbReference>
<sequence>MRRNTLRAALAVTAVATVAGFAVSSGTASAAPVTDWESGLTFYSDNFVTPLVNYPAPDGSCQPFPAAAGALVGWSNVDNVIAYWTDDCSGQPIALGTLRTFRPGEYASFIAY</sequence>
<protein>
    <submittedName>
        <fullName evidence="2">Uncharacterized protein</fullName>
    </submittedName>
</protein>
<gene>
    <name evidence="2" type="ORF">D7W81_18760</name>
</gene>
<proteinExistence type="predicted"/>
<organism evidence="2 3">
    <name type="scientific">Corallococcus aberystwythensis</name>
    <dbReference type="NCBI Taxonomy" id="2316722"/>
    <lineage>
        <taxon>Bacteria</taxon>
        <taxon>Pseudomonadati</taxon>
        <taxon>Myxococcota</taxon>
        <taxon>Myxococcia</taxon>
        <taxon>Myxococcales</taxon>
        <taxon>Cystobacterineae</taxon>
        <taxon>Myxococcaceae</taxon>
        <taxon>Corallococcus</taxon>
    </lineage>
</organism>
<reference evidence="3" key="1">
    <citation type="submission" date="2018-09" db="EMBL/GenBank/DDBJ databases">
        <authorList>
            <person name="Livingstone P.G."/>
            <person name="Whitworth D.E."/>
        </authorList>
    </citation>
    <scope>NUCLEOTIDE SEQUENCE [LARGE SCALE GENOMIC DNA]</scope>
    <source>
        <strain evidence="3">AB050A</strain>
    </source>
</reference>